<feature type="domain" description="Calcineurin-like phosphoesterase" evidence="3">
    <location>
        <begin position="98"/>
        <end position="176"/>
    </location>
</feature>
<dbReference type="Proteomes" id="UP000245207">
    <property type="component" value="Unassembled WGS sequence"/>
</dbReference>
<organism evidence="4 5">
    <name type="scientific">Artemisia annua</name>
    <name type="common">Sweet wormwood</name>
    <dbReference type="NCBI Taxonomy" id="35608"/>
    <lineage>
        <taxon>Eukaryota</taxon>
        <taxon>Viridiplantae</taxon>
        <taxon>Streptophyta</taxon>
        <taxon>Embryophyta</taxon>
        <taxon>Tracheophyta</taxon>
        <taxon>Spermatophyta</taxon>
        <taxon>Magnoliopsida</taxon>
        <taxon>eudicotyledons</taxon>
        <taxon>Gunneridae</taxon>
        <taxon>Pentapetalae</taxon>
        <taxon>asterids</taxon>
        <taxon>campanulids</taxon>
        <taxon>Asterales</taxon>
        <taxon>Asteraceae</taxon>
        <taxon>Asteroideae</taxon>
        <taxon>Anthemideae</taxon>
        <taxon>Artemisiinae</taxon>
        <taxon>Artemisia</taxon>
    </lineage>
</organism>
<gene>
    <name evidence="4" type="ORF">CTI12_AA187170</name>
</gene>
<comment type="caution">
    <text evidence="4">The sequence shown here is derived from an EMBL/GenBank/DDBJ whole genome shotgun (WGS) entry which is preliminary data.</text>
</comment>
<proteinExistence type="predicted"/>
<name>A0A2U1P614_ARTAN</name>
<dbReference type="GO" id="GO:0016787">
    <property type="term" value="F:hydrolase activity"/>
    <property type="evidence" value="ECO:0007669"/>
    <property type="project" value="UniProtKB-KW"/>
</dbReference>
<keyword evidence="1" id="KW-0732">Signal</keyword>
<dbReference type="InterPro" id="IPR004843">
    <property type="entry name" value="Calcineurin-like_PHP"/>
</dbReference>
<dbReference type="InterPro" id="IPR051558">
    <property type="entry name" value="Metallophosphoesterase_PAP"/>
</dbReference>
<dbReference type="OrthoDB" id="411211at2759"/>
<dbReference type="InterPro" id="IPR029052">
    <property type="entry name" value="Metallo-depent_PP-like"/>
</dbReference>
<evidence type="ECO:0000313" key="4">
    <source>
        <dbReference type="EMBL" id="PWA81211.1"/>
    </source>
</evidence>
<dbReference type="Gene3D" id="3.60.21.10">
    <property type="match status" value="1"/>
</dbReference>
<dbReference type="STRING" id="35608.A0A2U1P614"/>
<dbReference type="SUPFAM" id="SSF56300">
    <property type="entry name" value="Metallo-dependent phosphatases"/>
    <property type="match status" value="1"/>
</dbReference>
<keyword evidence="2" id="KW-0378">Hydrolase</keyword>
<accession>A0A2U1P614</accession>
<evidence type="ECO:0000313" key="5">
    <source>
        <dbReference type="Proteomes" id="UP000245207"/>
    </source>
</evidence>
<evidence type="ECO:0000256" key="1">
    <source>
        <dbReference type="ARBA" id="ARBA00022729"/>
    </source>
</evidence>
<evidence type="ECO:0000256" key="2">
    <source>
        <dbReference type="ARBA" id="ARBA00022801"/>
    </source>
</evidence>
<dbReference type="Pfam" id="PF00149">
    <property type="entry name" value="Metallophos"/>
    <property type="match status" value="1"/>
</dbReference>
<dbReference type="PANTHER" id="PTHR10161:SF34">
    <property type="entry name" value="PURPLE ACID PHOSPHATASE 4"/>
    <property type="match status" value="1"/>
</dbReference>
<sequence>MSFSVLQKKPSHWLYRRSLLFKPHVRLLLEKSLLSGRLSYVQGVKIVFKVGFAMLKYCHHDLVKLPFDKLIHTLRNFSDDAMNRDKLLTLAYSFKMGKVGEELDTDFIIAMGDNFYDHGLIDEEDPMFFESYTEVYTSNSLPKQWYLVLGNHDYEGSVLARLNPALIQRDSRWLCLTSFIVNSGKTHHRLTFFQGWPLTNSIGILDIQDAYAIALTSWVMNFKRLPSRCLETIFCANLTACDCGTGLPLLPIFWCKNCGCNRRGMTTAKAHSEDKEAFIEVSGHKISFDWICDEGSSNPTNITKVAKQSAHFLSVIVNEEQALLLQQNWKRDYKIGTKLACEDRDCPVCKVDRDDLGVALKYKQEDLLRKRMSHANEVVKMLNRFEAMVKSGQSGNAVKRLVKVDGVQVRDALKEYSSVSSLCLQNIVKESLTKCCSMELNLTSTSDLWSIVMEIGHVGHMSWNQSRSFTTRNFLQVQNLTVWMVDVLSEACKVLDDHLYEAAGIRRRLQNES</sequence>
<reference evidence="4 5" key="1">
    <citation type="journal article" date="2018" name="Mol. Plant">
        <title>The genome of Artemisia annua provides insight into the evolution of Asteraceae family and artemisinin biosynthesis.</title>
        <authorList>
            <person name="Shen Q."/>
            <person name="Zhang L."/>
            <person name="Liao Z."/>
            <person name="Wang S."/>
            <person name="Yan T."/>
            <person name="Shi P."/>
            <person name="Liu M."/>
            <person name="Fu X."/>
            <person name="Pan Q."/>
            <person name="Wang Y."/>
            <person name="Lv Z."/>
            <person name="Lu X."/>
            <person name="Zhang F."/>
            <person name="Jiang W."/>
            <person name="Ma Y."/>
            <person name="Chen M."/>
            <person name="Hao X."/>
            <person name="Li L."/>
            <person name="Tang Y."/>
            <person name="Lv G."/>
            <person name="Zhou Y."/>
            <person name="Sun X."/>
            <person name="Brodelius P.E."/>
            <person name="Rose J.K.C."/>
            <person name="Tang K."/>
        </authorList>
    </citation>
    <scope>NUCLEOTIDE SEQUENCE [LARGE SCALE GENOMIC DNA]</scope>
    <source>
        <strain evidence="5">cv. Huhao1</strain>
        <tissue evidence="4">Leaf</tissue>
    </source>
</reference>
<keyword evidence="5" id="KW-1185">Reference proteome</keyword>
<protein>
    <submittedName>
        <fullName evidence="4">Acid phosphatase, type 5</fullName>
    </submittedName>
</protein>
<dbReference type="EMBL" id="PKPP01001617">
    <property type="protein sequence ID" value="PWA81211.1"/>
    <property type="molecule type" value="Genomic_DNA"/>
</dbReference>
<dbReference type="AlphaFoldDB" id="A0A2U1P614"/>
<evidence type="ECO:0000259" key="3">
    <source>
        <dbReference type="Pfam" id="PF00149"/>
    </source>
</evidence>
<dbReference type="PANTHER" id="PTHR10161">
    <property type="entry name" value="TARTRATE-RESISTANT ACID PHOSPHATASE TYPE 5"/>
    <property type="match status" value="1"/>
</dbReference>